<organism evidence="1 2">
    <name type="scientific">Dictyobacter aurantiacus</name>
    <dbReference type="NCBI Taxonomy" id="1936993"/>
    <lineage>
        <taxon>Bacteria</taxon>
        <taxon>Bacillati</taxon>
        <taxon>Chloroflexota</taxon>
        <taxon>Ktedonobacteria</taxon>
        <taxon>Ktedonobacterales</taxon>
        <taxon>Dictyobacteraceae</taxon>
        <taxon>Dictyobacter</taxon>
    </lineage>
</organism>
<dbReference type="EMBL" id="BIFQ01000001">
    <property type="protein sequence ID" value="GCE04052.1"/>
    <property type="molecule type" value="Genomic_DNA"/>
</dbReference>
<keyword evidence="2" id="KW-1185">Reference proteome</keyword>
<protein>
    <submittedName>
        <fullName evidence="1">Uncharacterized protein</fullName>
    </submittedName>
</protein>
<comment type="caution">
    <text evidence="1">The sequence shown here is derived from an EMBL/GenBank/DDBJ whole genome shotgun (WGS) entry which is preliminary data.</text>
</comment>
<name>A0A401ZB31_9CHLR</name>
<gene>
    <name evidence="1" type="ORF">KDAU_13810</name>
</gene>
<evidence type="ECO:0000313" key="1">
    <source>
        <dbReference type="EMBL" id="GCE04052.1"/>
    </source>
</evidence>
<evidence type="ECO:0000313" key="2">
    <source>
        <dbReference type="Proteomes" id="UP000287224"/>
    </source>
</evidence>
<dbReference type="Proteomes" id="UP000287224">
    <property type="component" value="Unassembled WGS sequence"/>
</dbReference>
<proteinExistence type="predicted"/>
<sequence length="53" mass="5957">MAHVISIGWTEKLDREGAALVTYGEGKWTVCMVYCGNRNTPYKQSIHADNPIM</sequence>
<reference evidence="2" key="1">
    <citation type="submission" date="2018-12" db="EMBL/GenBank/DDBJ databases">
        <title>Tengunoibacter tsumagoiensis gen. nov., sp. nov., Dictyobacter kobayashii sp. nov., D. alpinus sp. nov., and D. joshuensis sp. nov. and description of Dictyobacteraceae fam. nov. within the order Ktedonobacterales isolated from Tengu-no-mugimeshi.</title>
        <authorList>
            <person name="Wang C.M."/>
            <person name="Zheng Y."/>
            <person name="Sakai Y."/>
            <person name="Toyoda A."/>
            <person name="Minakuchi Y."/>
            <person name="Abe K."/>
            <person name="Yokota A."/>
            <person name="Yabe S."/>
        </authorList>
    </citation>
    <scope>NUCLEOTIDE SEQUENCE [LARGE SCALE GENOMIC DNA]</scope>
    <source>
        <strain evidence="2">S-27</strain>
    </source>
</reference>
<accession>A0A401ZB31</accession>
<dbReference type="AlphaFoldDB" id="A0A401ZB31"/>